<dbReference type="InterPro" id="IPR050121">
    <property type="entry name" value="Cytochrome_P450_monoxygenase"/>
</dbReference>
<keyword evidence="9" id="KW-1185">Reference proteome</keyword>
<evidence type="ECO:0000256" key="6">
    <source>
        <dbReference type="PIRSR" id="PIRSR602401-1"/>
    </source>
</evidence>
<keyword evidence="8" id="KW-0812">Transmembrane</keyword>
<keyword evidence="8" id="KW-0472">Membrane</keyword>
<proteinExistence type="inferred from homology"/>
<feature type="transmembrane region" description="Helical" evidence="8">
    <location>
        <begin position="15"/>
        <end position="38"/>
    </location>
</feature>
<organism evidence="9 10">
    <name type="scientific">Pyricularia grisea</name>
    <name type="common">Crabgrass-specific blast fungus</name>
    <name type="synonym">Magnaporthe grisea</name>
    <dbReference type="NCBI Taxonomy" id="148305"/>
    <lineage>
        <taxon>Eukaryota</taxon>
        <taxon>Fungi</taxon>
        <taxon>Dikarya</taxon>
        <taxon>Ascomycota</taxon>
        <taxon>Pezizomycotina</taxon>
        <taxon>Sordariomycetes</taxon>
        <taxon>Sordariomycetidae</taxon>
        <taxon>Magnaporthales</taxon>
        <taxon>Pyriculariaceae</taxon>
        <taxon>Pyricularia</taxon>
    </lineage>
</organism>
<reference evidence="10" key="3">
    <citation type="submission" date="2025-08" db="UniProtKB">
        <authorList>
            <consortium name="RefSeq"/>
        </authorList>
    </citation>
    <scope>IDENTIFICATION</scope>
    <source>
        <strain evidence="10">NI907</strain>
    </source>
</reference>
<dbReference type="GO" id="GO:0020037">
    <property type="term" value="F:heme binding"/>
    <property type="evidence" value="ECO:0007669"/>
    <property type="project" value="InterPro"/>
</dbReference>
<evidence type="ECO:0000313" key="9">
    <source>
        <dbReference type="Proteomes" id="UP000515153"/>
    </source>
</evidence>
<dbReference type="RefSeq" id="XP_030976122.1">
    <property type="nucleotide sequence ID" value="XM_031132422.1"/>
</dbReference>
<evidence type="ECO:0000256" key="3">
    <source>
        <dbReference type="ARBA" id="ARBA00022617"/>
    </source>
</evidence>
<evidence type="ECO:0000256" key="7">
    <source>
        <dbReference type="RuleBase" id="RU000461"/>
    </source>
</evidence>
<sequence>MIATATFAGMPQYGLLTSFIFCAFVVYRLGLVIYRLYFHPFAKIPGPKLWAVSSVPFYYRSKVEGSFHKQVLEAHKRYGPTVRIAPDYLAMDGAIAYKEVHARRPNQLEFGKYPPWYGLPRNVGIVASHREDHRRLRRGVSHAFSEVALREQEPLIQGYISLLMDRLTAYAEKGEPVDFTRWFNFLTFDVIGDLAFADPFHALHNSDYHPWISSIFAGFRGRALMQVFVYYPLLRPLAGILFRSEIKAIKDETALSVAKAEKRIELGADAPRKDFMTYILRNQGKSDDKTGITQEELLLMGGSLIRAGSETTSTALVGTLFILCKNPRARQLLYQEIRSAFSSESDITMVSTSQLPFLHACIEEGLRLYPPVGYVPPRVSPGDYAEGLYMPKGSQVYVCAWATQRLASNFADPETFAPQRWLPKSHPLYENKFADDNFAAFKPFSYGTRDCIGKNLAYAEMRVTLARLFWKFDLELVPGQDDWMDSQPNTSVWHKNDLMVKLKPVAR</sequence>
<name>A0A6P8AMI4_PYRGI</name>
<feature type="binding site" description="axial binding residue" evidence="6">
    <location>
        <position position="451"/>
    </location>
    <ligand>
        <name>heme</name>
        <dbReference type="ChEBI" id="CHEBI:30413"/>
    </ligand>
    <ligandPart>
        <name>Fe</name>
        <dbReference type="ChEBI" id="CHEBI:18248"/>
    </ligandPart>
</feature>
<dbReference type="PROSITE" id="PS00086">
    <property type="entry name" value="CYTOCHROME_P450"/>
    <property type="match status" value="1"/>
</dbReference>
<keyword evidence="7" id="KW-0560">Oxidoreductase</keyword>
<keyword evidence="3 6" id="KW-0349">Heme</keyword>
<dbReference type="PRINTS" id="PR00463">
    <property type="entry name" value="EP450I"/>
</dbReference>
<dbReference type="GeneID" id="41967325"/>
<evidence type="ECO:0000313" key="10">
    <source>
        <dbReference type="RefSeq" id="XP_030976122.1"/>
    </source>
</evidence>
<dbReference type="InterPro" id="IPR001128">
    <property type="entry name" value="Cyt_P450"/>
</dbReference>
<dbReference type="CDD" id="cd11058">
    <property type="entry name" value="CYP60B-like"/>
    <property type="match status" value="1"/>
</dbReference>
<gene>
    <name evidence="10" type="ORF">PgNI_12474</name>
</gene>
<dbReference type="PANTHER" id="PTHR24305:SF210">
    <property type="entry name" value="CYTOCHROME P450 MONOOXYGENASE ASQL-RELATED"/>
    <property type="match status" value="1"/>
</dbReference>
<dbReference type="Gene3D" id="1.10.630.10">
    <property type="entry name" value="Cytochrome P450"/>
    <property type="match status" value="1"/>
</dbReference>
<dbReference type="KEGG" id="pgri:PgNI_12474"/>
<reference evidence="10" key="1">
    <citation type="journal article" date="2019" name="Mol. Biol. Evol.">
        <title>Blast fungal genomes show frequent chromosomal changes, gene gains and losses, and effector gene turnover.</title>
        <authorList>
            <person name="Gomez Luciano L.B."/>
            <person name="Jason Tsai I."/>
            <person name="Chuma I."/>
            <person name="Tosa Y."/>
            <person name="Chen Y.H."/>
            <person name="Li J.Y."/>
            <person name="Li M.Y."/>
            <person name="Jade Lu M.Y."/>
            <person name="Nakayashiki H."/>
            <person name="Li W.H."/>
        </authorList>
    </citation>
    <scope>NUCLEOTIDE SEQUENCE</scope>
    <source>
        <strain evidence="10">NI907</strain>
    </source>
</reference>
<dbReference type="SUPFAM" id="SSF48264">
    <property type="entry name" value="Cytochrome P450"/>
    <property type="match status" value="1"/>
</dbReference>
<dbReference type="PANTHER" id="PTHR24305">
    <property type="entry name" value="CYTOCHROME P450"/>
    <property type="match status" value="1"/>
</dbReference>
<dbReference type="InterPro" id="IPR002401">
    <property type="entry name" value="Cyt_P450_E_grp-I"/>
</dbReference>
<accession>A0A6P8AMI4</accession>
<dbReference type="PRINTS" id="PR00385">
    <property type="entry name" value="P450"/>
</dbReference>
<evidence type="ECO:0000256" key="4">
    <source>
        <dbReference type="ARBA" id="ARBA00022723"/>
    </source>
</evidence>
<dbReference type="InterPro" id="IPR017972">
    <property type="entry name" value="Cyt_P450_CS"/>
</dbReference>
<keyword evidence="5 6" id="KW-0408">Iron</keyword>
<dbReference type="AlphaFoldDB" id="A0A6P8AMI4"/>
<dbReference type="GO" id="GO:0004497">
    <property type="term" value="F:monooxygenase activity"/>
    <property type="evidence" value="ECO:0007669"/>
    <property type="project" value="UniProtKB-KW"/>
</dbReference>
<keyword evidence="4 6" id="KW-0479">Metal-binding</keyword>
<keyword evidence="7" id="KW-0503">Monooxygenase</keyword>
<evidence type="ECO:0000256" key="2">
    <source>
        <dbReference type="ARBA" id="ARBA00010617"/>
    </source>
</evidence>
<keyword evidence="8" id="KW-1133">Transmembrane helix</keyword>
<comment type="similarity">
    <text evidence="2 7">Belongs to the cytochrome P450 family.</text>
</comment>
<dbReference type="Pfam" id="PF00067">
    <property type="entry name" value="p450"/>
    <property type="match status" value="1"/>
</dbReference>
<comment type="cofactor">
    <cofactor evidence="1 6">
        <name>heme</name>
        <dbReference type="ChEBI" id="CHEBI:30413"/>
    </cofactor>
</comment>
<evidence type="ECO:0000256" key="8">
    <source>
        <dbReference type="SAM" id="Phobius"/>
    </source>
</evidence>
<protein>
    <submittedName>
        <fullName evidence="10">Uncharacterized protein</fullName>
    </submittedName>
</protein>
<dbReference type="GO" id="GO:0005506">
    <property type="term" value="F:iron ion binding"/>
    <property type="evidence" value="ECO:0007669"/>
    <property type="project" value="InterPro"/>
</dbReference>
<dbReference type="GO" id="GO:0016705">
    <property type="term" value="F:oxidoreductase activity, acting on paired donors, with incorporation or reduction of molecular oxygen"/>
    <property type="evidence" value="ECO:0007669"/>
    <property type="project" value="InterPro"/>
</dbReference>
<dbReference type="Proteomes" id="UP000515153">
    <property type="component" value="Unplaced"/>
</dbReference>
<reference evidence="10" key="2">
    <citation type="submission" date="2019-10" db="EMBL/GenBank/DDBJ databases">
        <authorList>
            <consortium name="NCBI Genome Project"/>
        </authorList>
    </citation>
    <scope>NUCLEOTIDE SEQUENCE</scope>
    <source>
        <strain evidence="10">NI907</strain>
    </source>
</reference>
<dbReference type="InterPro" id="IPR036396">
    <property type="entry name" value="Cyt_P450_sf"/>
</dbReference>
<evidence type="ECO:0000256" key="1">
    <source>
        <dbReference type="ARBA" id="ARBA00001971"/>
    </source>
</evidence>
<evidence type="ECO:0000256" key="5">
    <source>
        <dbReference type="ARBA" id="ARBA00023004"/>
    </source>
</evidence>